<comment type="caution">
    <text evidence="3">The sequence shown here is derived from an EMBL/GenBank/DDBJ whole genome shotgun (WGS) entry which is preliminary data.</text>
</comment>
<sequence length="820" mass="86976">MLAAVLSTQNNIQNSLCRHSEHLRPLGAGVIIRQSVYCHLQLHRVSDEEVVVHPILVPTPFQPVPPNLAPGAPITLLPYATPAYFIANYNGPTSALAAQFRAQGITLPSSPRFIIAWIAVENSQGEDKGILIIYPTDLCLSSTLQRPFLQYIPELPPQLHQQSPLQCTIARPPLLSSPTSDSLHAFRAMTVNRTKPLRYVAAEVGGYVDAVARDRERERERLKRERESASSPKMSRASQQPLVSAPPPVPQPPPPPTPTPPATTISVQNFYPSPPQIPPAPPHDARTSPTIRLATPSPPPVTSLPPPPPPLPPPPTQPVAVYDPWPSSADPFDLDMVMDMDFAMDMDIGFGPDSAASSSMSAAPISLANRGGGMGGMGGGGGGDQRNAFEDAFTDDDFSFFDRPARPLVVQASVGTPAMSPPGAHHFGGEQHHHQQQQQQQPGWTPNTVIDPFPFTTPRSLDDPPDLVHSNAYSSPSPDDGDAQSPEFGGPVTPNVYVDSPAVSGGGSLLLRTPSGGLGGGGGAGGAFEPIPFAAYHQRADGKYAVGKFAFSSSFGAASWSPESSEKEEGWRARYDAVTDPRIGVVRKLIGVKRKSEDGMGMGIGRPPPTPVWEWEEGGVEDREMDDSDFDSDTGDDEDQGYFNGRGYRSGYGDDGMDEEDEEDAEDSPIVSRPATPPPAYLPLGPTLLQTRFEHRLLLPLSVPLRAPGAGVVPTPGASSSAITSPTAAVSAAGAVNSIGGGSAGAHAQHQHQQQQMTMTMTMTMMALSVPTPVSPAAMAGAEEEKARAMEAAGRVLAREVVENAVWARVWRAAGAGFGG</sequence>
<feature type="compositionally biased region" description="Acidic residues" evidence="1">
    <location>
        <begin position="614"/>
        <end position="640"/>
    </location>
</feature>
<dbReference type="PRINTS" id="PR01217">
    <property type="entry name" value="PRICHEXTENSN"/>
</dbReference>
<feature type="compositionally biased region" description="Pro residues" evidence="1">
    <location>
        <begin position="244"/>
        <end position="261"/>
    </location>
</feature>
<feature type="region of interest" description="Disordered" evidence="1">
    <location>
        <begin position="414"/>
        <end position="495"/>
    </location>
</feature>
<evidence type="ECO:0000259" key="2">
    <source>
        <dbReference type="Pfam" id="PF11597"/>
    </source>
</evidence>
<feature type="compositionally biased region" description="Basic and acidic residues" evidence="1">
    <location>
        <begin position="215"/>
        <end position="228"/>
    </location>
</feature>
<dbReference type="STRING" id="93625.A0A409WRI0"/>
<feature type="domain" description="Mediator complex subunit Med13 N-terminal" evidence="2">
    <location>
        <begin position="34"/>
        <end position="142"/>
    </location>
</feature>
<evidence type="ECO:0000256" key="1">
    <source>
        <dbReference type="SAM" id="MobiDB-lite"/>
    </source>
</evidence>
<dbReference type="PANTHER" id="PTHR24216">
    <property type="entry name" value="PAXILLIN-RELATED"/>
    <property type="match status" value="1"/>
</dbReference>
<gene>
    <name evidence="3" type="ORF">CVT25_014561</name>
</gene>
<name>A0A409WRI0_PSICY</name>
<feature type="non-terminal residue" evidence="3">
    <location>
        <position position="820"/>
    </location>
</feature>
<organism evidence="3 4">
    <name type="scientific">Psilocybe cyanescens</name>
    <dbReference type="NCBI Taxonomy" id="93625"/>
    <lineage>
        <taxon>Eukaryota</taxon>
        <taxon>Fungi</taxon>
        <taxon>Dikarya</taxon>
        <taxon>Basidiomycota</taxon>
        <taxon>Agaricomycotina</taxon>
        <taxon>Agaricomycetes</taxon>
        <taxon>Agaricomycetidae</taxon>
        <taxon>Agaricales</taxon>
        <taxon>Agaricineae</taxon>
        <taxon>Strophariaceae</taxon>
        <taxon>Psilocybe</taxon>
    </lineage>
</organism>
<accession>A0A409WRI0</accession>
<protein>
    <recommendedName>
        <fullName evidence="2">Mediator complex subunit Med13 N-terminal domain-containing protein</fullName>
    </recommendedName>
</protein>
<feature type="compositionally biased region" description="Pro residues" evidence="1">
    <location>
        <begin position="272"/>
        <end position="282"/>
    </location>
</feature>
<feature type="compositionally biased region" description="Pro residues" evidence="1">
    <location>
        <begin position="296"/>
        <end position="315"/>
    </location>
</feature>
<dbReference type="InterPro" id="IPR021643">
    <property type="entry name" value="Mediator_Med13_N"/>
</dbReference>
<proteinExistence type="predicted"/>
<dbReference type="Proteomes" id="UP000283269">
    <property type="component" value="Unassembled WGS sequence"/>
</dbReference>
<dbReference type="OrthoDB" id="103819at2759"/>
<feature type="region of interest" description="Disordered" evidence="1">
    <location>
        <begin position="215"/>
        <end position="315"/>
    </location>
</feature>
<dbReference type="EMBL" id="NHYD01003284">
    <property type="protein sequence ID" value="PPQ81097.1"/>
    <property type="molecule type" value="Genomic_DNA"/>
</dbReference>
<dbReference type="InParanoid" id="A0A409WRI0"/>
<dbReference type="Pfam" id="PF11597">
    <property type="entry name" value="Med13_N"/>
    <property type="match status" value="1"/>
</dbReference>
<dbReference type="AlphaFoldDB" id="A0A409WRI0"/>
<feature type="compositionally biased region" description="Acidic residues" evidence="1">
    <location>
        <begin position="655"/>
        <end position="667"/>
    </location>
</feature>
<evidence type="ECO:0000313" key="4">
    <source>
        <dbReference type="Proteomes" id="UP000283269"/>
    </source>
</evidence>
<reference evidence="3 4" key="1">
    <citation type="journal article" date="2018" name="Evol. Lett.">
        <title>Horizontal gene cluster transfer increased hallucinogenic mushroom diversity.</title>
        <authorList>
            <person name="Reynolds H.T."/>
            <person name="Vijayakumar V."/>
            <person name="Gluck-Thaler E."/>
            <person name="Korotkin H.B."/>
            <person name="Matheny P.B."/>
            <person name="Slot J.C."/>
        </authorList>
    </citation>
    <scope>NUCLEOTIDE SEQUENCE [LARGE SCALE GENOMIC DNA]</scope>
    <source>
        <strain evidence="3 4">2631</strain>
    </source>
</reference>
<feature type="region of interest" description="Disordered" evidence="1">
    <location>
        <begin position="598"/>
        <end position="679"/>
    </location>
</feature>
<keyword evidence="4" id="KW-1185">Reference proteome</keyword>
<evidence type="ECO:0000313" key="3">
    <source>
        <dbReference type="EMBL" id="PPQ81097.1"/>
    </source>
</evidence>